<feature type="compositionally biased region" description="Low complexity" evidence="1">
    <location>
        <begin position="48"/>
        <end position="60"/>
    </location>
</feature>
<evidence type="ECO:0000313" key="3">
    <source>
        <dbReference type="Proteomes" id="UP001597120"/>
    </source>
</evidence>
<dbReference type="RefSeq" id="WP_144934072.1">
    <property type="nucleotide sequence ID" value="NZ_JBHTIU010000050.1"/>
</dbReference>
<evidence type="ECO:0008006" key="4">
    <source>
        <dbReference type="Google" id="ProtNLM"/>
    </source>
</evidence>
<name>A0ABW3DDZ5_9BACL</name>
<feature type="region of interest" description="Disordered" evidence="1">
    <location>
        <begin position="36"/>
        <end position="112"/>
    </location>
</feature>
<feature type="compositionally biased region" description="Polar residues" evidence="1">
    <location>
        <begin position="61"/>
        <end position="94"/>
    </location>
</feature>
<comment type="caution">
    <text evidence="2">The sequence shown here is derived from an EMBL/GenBank/DDBJ whole genome shotgun (WGS) entry which is preliminary data.</text>
</comment>
<accession>A0ABW3DDZ5</accession>
<sequence>MKRFSYRLLFVALVFAAGIFYGIDVVSTDHEPAGAARLLEPDRPPGGSATSPSDAAAASSVRSEGTNSSSSPGGVRTSDTGRQPQDGSASSSAAKNEFGREGASPAGPFRPEPELKISESFLNKLLNKIGEAVRWLSELGMRAVIGLVDWIFG</sequence>
<organism evidence="2 3">
    <name type="scientific">Paenibacillus residui</name>
    <dbReference type="NCBI Taxonomy" id="629724"/>
    <lineage>
        <taxon>Bacteria</taxon>
        <taxon>Bacillati</taxon>
        <taxon>Bacillota</taxon>
        <taxon>Bacilli</taxon>
        <taxon>Bacillales</taxon>
        <taxon>Paenibacillaceae</taxon>
        <taxon>Paenibacillus</taxon>
    </lineage>
</organism>
<dbReference type="EMBL" id="JBHTIU010000050">
    <property type="protein sequence ID" value="MFD0870543.1"/>
    <property type="molecule type" value="Genomic_DNA"/>
</dbReference>
<keyword evidence="3" id="KW-1185">Reference proteome</keyword>
<protein>
    <recommendedName>
        <fullName evidence="4">Translation initiation factor 2</fullName>
    </recommendedName>
</protein>
<proteinExistence type="predicted"/>
<gene>
    <name evidence="2" type="ORF">ACFQ03_15410</name>
</gene>
<reference evidence="3" key="1">
    <citation type="journal article" date="2019" name="Int. J. Syst. Evol. Microbiol.">
        <title>The Global Catalogue of Microorganisms (GCM) 10K type strain sequencing project: providing services to taxonomists for standard genome sequencing and annotation.</title>
        <authorList>
            <consortium name="The Broad Institute Genomics Platform"/>
            <consortium name="The Broad Institute Genome Sequencing Center for Infectious Disease"/>
            <person name="Wu L."/>
            <person name="Ma J."/>
        </authorList>
    </citation>
    <scope>NUCLEOTIDE SEQUENCE [LARGE SCALE GENOMIC DNA]</scope>
    <source>
        <strain evidence="3">CCUG 57263</strain>
    </source>
</reference>
<evidence type="ECO:0000256" key="1">
    <source>
        <dbReference type="SAM" id="MobiDB-lite"/>
    </source>
</evidence>
<dbReference type="Proteomes" id="UP001597120">
    <property type="component" value="Unassembled WGS sequence"/>
</dbReference>
<evidence type="ECO:0000313" key="2">
    <source>
        <dbReference type="EMBL" id="MFD0870543.1"/>
    </source>
</evidence>